<accession>A0A2P6ARZ8</accession>
<proteinExistence type="predicted"/>
<evidence type="ECO:0000313" key="3">
    <source>
        <dbReference type="Proteomes" id="UP000243900"/>
    </source>
</evidence>
<keyword evidence="1" id="KW-0732">Signal</keyword>
<reference evidence="3" key="1">
    <citation type="submission" date="2018-02" db="EMBL/GenBank/DDBJ databases">
        <title>Genome sequencing of Solimonas sp. HR-BB.</title>
        <authorList>
            <person name="Lee Y."/>
            <person name="Jeon C.O."/>
        </authorList>
    </citation>
    <scope>NUCLEOTIDE SEQUENCE [LARGE SCALE GENOMIC DNA]</scope>
    <source>
        <strain evidence="3">HR-E</strain>
    </source>
</reference>
<dbReference type="RefSeq" id="WP_105192641.1">
    <property type="nucleotide sequence ID" value="NZ_PTQZ01000153.1"/>
</dbReference>
<dbReference type="EMBL" id="PTQZ01000153">
    <property type="protein sequence ID" value="PQA39379.1"/>
    <property type="molecule type" value="Genomic_DNA"/>
</dbReference>
<gene>
    <name evidence="2" type="ORF">C5O18_06820</name>
</gene>
<feature type="chain" id="PRO_5015111756" description="Outer membrane protein beta-barrel domain-containing protein" evidence="1">
    <location>
        <begin position="23"/>
        <end position="207"/>
    </location>
</feature>
<comment type="caution">
    <text evidence="2">The sequence shown here is derived from an EMBL/GenBank/DDBJ whole genome shotgun (WGS) entry which is preliminary data.</text>
</comment>
<evidence type="ECO:0000313" key="2">
    <source>
        <dbReference type="EMBL" id="PQA39379.1"/>
    </source>
</evidence>
<dbReference type="OrthoDB" id="7061880at2"/>
<name>A0A2P6ARZ8_9GAMM</name>
<dbReference type="Gene3D" id="2.40.160.170">
    <property type="match status" value="1"/>
</dbReference>
<dbReference type="Proteomes" id="UP000243900">
    <property type="component" value="Unassembled WGS sequence"/>
</dbReference>
<protein>
    <recommendedName>
        <fullName evidence="4">Outer membrane protein beta-barrel domain-containing protein</fullName>
    </recommendedName>
</protein>
<feature type="signal peptide" evidence="1">
    <location>
        <begin position="1"/>
        <end position="22"/>
    </location>
</feature>
<evidence type="ECO:0008006" key="4">
    <source>
        <dbReference type="Google" id="ProtNLM"/>
    </source>
</evidence>
<evidence type="ECO:0000256" key="1">
    <source>
        <dbReference type="SAM" id="SignalP"/>
    </source>
</evidence>
<organism evidence="2 3">
    <name type="scientific">Amnimonas aquatica</name>
    <dbReference type="NCBI Taxonomy" id="2094561"/>
    <lineage>
        <taxon>Bacteria</taxon>
        <taxon>Pseudomonadati</taxon>
        <taxon>Pseudomonadota</taxon>
        <taxon>Gammaproteobacteria</taxon>
        <taxon>Moraxellales</taxon>
        <taxon>Moraxellaceae</taxon>
        <taxon>Amnimonas</taxon>
    </lineage>
</organism>
<sequence length="207" mass="21892">MRTALPAAVLTLSCLLPAAASAASFALVPQVGTAGYGATVQWGFSEYLAVSAGYTAMDRGVSDVRTDEARYSGDIRLRNPQVFLNWAPFGGHFRVSVGAVAQNSSFDLTARDVQEPGVTSVDVSADYGDKLAPAVTIGWETPLGKSGLGYHISLGAMYTGKPDVSVRANCSLGSCFGFADAEERRIKGEIEKYEFLPIAQAGVILRM</sequence>
<dbReference type="AlphaFoldDB" id="A0A2P6ARZ8"/>
<keyword evidence="3" id="KW-1185">Reference proteome</keyword>